<reference evidence="2 3" key="1">
    <citation type="submission" date="2018-11" db="EMBL/GenBank/DDBJ databases">
        <authorList>
            <consortium name="Pathogen Informatics"/>
        </authorList>
    </citation>
    <scope>NUCLEOTIDE SEQUENCE [LARGE SCALE GENOMIC DNA]</scope>
    <source>
        <strain>Denwood</strain>
        <strain evidence="3">Zambia</strain>
    </source>
</reference>
<dbReference type="AlphaFoldDB" id="A0A3P8JHI1"/>
<dbReference type="EMBL" id="UZAL01036224">
    <property type="protein sequence ID" value="VDP69353.1"/>
    <property type="molecule type" value="Genomic_DNA"/>
</dbReference>
<name>A0A3P8JHI1_9TREM</name>
<proteinExistence type="predicted"/>
<sequence>MFSALLRLFILHPTIPAPTTTPIRGVSRRFSISGTFTSTEGDALTEGLCILDFVLGVKRFLRQFCLVEFSNSIESISIRFRESGKVTRFRPGKYSSSGSSIPSVPCVFEESKAIFPSFILSFCVSKRLASA</sequence>
<protein>
    <submittedName>
        <fullName evidence="2">Uncharacterized protein</fullName>
    </submittedName>
</protein>
<keyword evidence="3" id="KW-1185">Reference proteome</keyword>
<keyword evidence="1" id="KW-0732">Signal</keyword>
<dbReference type="Proteomes" id="UP000269396">
    <property type="component" value="Unassembled WGS sequence"/>
</dbReference>
<accession>A0A3P8JHI1</accession>
<evidence type="ECO:0000256" key="1">
    <source>
        <dbReference type="SAM" id="SignalP"/>
    </source>
</evidence>
<evidence type="ECO:0000313" key="3">
    <source>
        <dbReference type="Proteomes" id="UP000269396"/>
    </source>
</evidence>
<feature type="chain" id="PRO_5018033708" evidence="1">
    <location>
        <begin position="17"/>
        <end position="131"/>
    </location>
</feature>
<evidence type="ECO:0000313" key="2">
    <source>
        <dbReference type="EMBL" id="VDP69353.1"/>
    </source>
</evidence>
<gene>
    <name evidence="2" type="ORF">SMTD_LOCUS15729</name>
</gene>
<organism evidence="2 3">
    <name type="scientific">Schistosoma mattheei</name>
    <dbReference type="NCBI Taxonomy" id="31246"/>
    <lineage>
        <taxon>Eukaryota</taxon>
        <taxon>Metazoa</taxon>
        <taxon>Spiralia</taxon>
        <taxon>Lophotrochozoa</taxon>
        <taxon>Platyhelminthes</taxon>
        <taxon>Trematoda</taxon>
        <taxon>Digenea</taxon>
        <taxon>Strigeidida</taxon>
        <taxon>Schistosomatoidea</taxon>
        <taxon>Schistosomatidae</taxon>
        <taxon>Schistosoma</taxon>
    </lineage>
</organism>
<feature type="signal peptide" evidence="1">
    <location>
        <begin position="1"/>
        <end position="16"/>
    </location>
</feature>